<keyword evidence="3 6" id="KW-1133">Transmembrane helix</keyword>
<feature type="compositionally biased region" description="Basic and acidic residues" evidence="5">
    <location>
        <begin position="484"/>
        <end position="499"/>
    </location>
</feature>
<keyword evidence="8" id="KW-1185">Reference proteome</keyword>
<feature type="transmembrane region" description="Helical" evidence="6">
    <location>
        <begin position="105"/>
        <end position="126"/>
    </location>
</feature>
<evidence type="ECO:0000313" key="7">
    <source>
        <dbReference type="EMBL" id="PSK56738.1"/>
    </source>
</evidence>
<evidence type="ECO:0000256" key="4">
    <source>
        <dbReference type="ARBA" id="ARBA00023136"/>
    </source>
</evidence>
<keyword evidence="2 6" id="KW-0812">Transmembrane</keyword>
<feature type="region of interest" description="Disordered" evidence="5">
    <location>
        <begin position="532"/>
        <end position="551"/>
    </location>
</feature>
<dbReference type="PANTHER" id="PTHR12570">
    <property type="match status" value="1"/>
</dbReference>
<dbReference type="Gene3D" id="1.10.3730.20">
    <property type="match status" value="1"/>
</dbReference>
<proteinExistence type="predicted"/>
<feature type="transmembrane region" description="Helical" evidence="6">
    <location>
        <begin position="79"/>
        <end position="98"/>
    </location>
</feature>
<keyword evidence="4 6" id="KW-0472">Membrane</keyword>
<name>A0A2P8A8F4_9PEZI</name>
<protein>
    <submittedName>
        <fullName evidence="7">Magnesium transporter NIPA2</fullName>
    </submittedName>
</protein>
<dbReference type="PANTHER" id="PTHR12570:SF92">
    <property type="entry name" value="SPICHTHYIN, ISOFORM B"/>
    <property type="match status" value="1"/>
</dbReference>
<evidence type="ECO:0000313" key="8">
    <source>
        <dbReference type="Proteomes" id="UP000243723"/>
    </source>
</evidence>
<feature type="compositionally biased region" description="Basic and acidic residues" evidence="5">
    <location>
        <begin position="613"/>
        <end position="634"/>
    </location>
</feature>
<feature type="region of interest" description="Disordered" evidence="5">
    <location>
        <begin position="406"/>
        <end position="526"/>
    </location>
</feature>
<dbReference type="GO" id="GO:0015095">
    <property type="term" value="F:magnesium ion transmembrane transporter activity"/>
    <property type="evidence" value="ECO:0007669"/>
    <property type="project" value="InterPro"/>
</dbReference>
<dbReference type="Proteomes" id="UP000243723">
    <property type="component" value="Unassembled WGS sequence"/>
</dbReference>
<comment type="subcellular location">
    <subcellularLocation>
        <location evidence="1">Membrane</location>
        <topology evidence="1">Multi-pass membrane protein</topology>
    </subcellularLocation>
</comment>
<comment type="caution">
    <text evidence="7">The sequence shown here is derived from an EMBL/GenBank/DDBJ whole genome shotgun (WGS) entry which is preliminary data.</text>
</comment>
<feature type="compositionally biased region" description="Basic residues" evidence="5">
    <location>
        <begin position="453"/>
        <end position="463"/>
    </location>
</feature>
<accession>A0A2P8A8F4</accession>
<dbReference type="InterPro" id="IPR008521">
    <property type="entry name" value="Mg_trans_NIPA"/>
</dbReference>
<feature type="transmembrane region" description="Helical" evidence="6">
    <location>
        <begin position="203"/>
        <end position="226"/>
    </location>
</feature>
<dbReference type="AlphaFoldDB" id="A0A2P8A8F4"/>
<feature type="transmembrane region" description="Helical" evidence="6">
    <location>
        <begin position="132"/>
        <end position="152"/>
    </location>
</feature>
<feature type="transmembrane region" description="Helical" evidence="6">
    <location>
        <begin position="297"/>
        <end position="320"/>
    </location>
</feature>
<feature type="compositionally biased region" description="Low complexity" evidence="5">
    <location>
        <begin position="598"/>
        <end position="610"/>
    </location>
</feature>
<feature type="compositionally biased region" description="Polar residues" evidence="5">
    <location>
        <begin position="729"/>
        <end position="742"/>
    </location>
</feature>
<evidence type="ECO:0000256" key="3">
    <source>
        <dbReference type="ARBA" id="ARBA00022989"/>
    </source>
</evidence>
<dbReference type="OrthoDB" id="6428174at2759"/>
<feature type="transmembrane region" description="Helical" evidence="6">
    <location>
        <begin position="238"/>
        <end position="258"/>
    </location>
</feature>
<dbReference type="InterPro" id="IPR037185">
    <property type="entry name" value="EmrE-like"/>
</dbReference>
<evidence type="ECO:0000256" key="6">
    <source>
        <dbReference type="SAM" id="Phobius"/>
    </source>
</evidence>
<evidence type="ECO:0000256" key="2">
    <source>
        <dbReference type="ARBA" id="ARBA00022692"/>
    </source>
</evidence>
<evidence type="ECO:0000256" key="5">
    <source>
        <dbReference type="SAM" id="MobiDB-lite"/>
    </source>
</evidence>
<gene>
    <name evidence="7" type="ORF">B9Z65_6362</name>
</gene>
<evidence type="ECO:0000256" key="1">
    <source>
        <dbReference type="ARBA" id="ARBA00004141"/>
    </source>
</evidence>
<dbReference type="GO" id="GO:0016020">
    <property type="term" value="C:membrane"/>
    <property type="evidence" value="ECO:0007669"/>
    <property type="project" value="UniProtKB-SubCell"/>
</dbReference>
<dbReference type="SUPFAM" id="SSF103481">
    <property type="entry name" value="Multidrug resistance efflux transporter EmrE"/>
    <property type="match status" value="1"/>
</dbReference>
<feature type="compositionally biased region" description="Polar residues" evidence="5">
    <location>
        <begin position="677"/>
        <end position="689"/>
    </location>
</feature>
<feature type="compositionally biased region" description="Low complexity" evidence="5">
    <location>
        <begin position="464"/>
        <end position="474"/>
    </location>
</feature>
<sequence>MDTAGHVLEASHQLYERAGASTGDANTRPPVYKVIGIILAIASGLFIGVSFVVKKVGLLQANKKYNEEAGEGYGYLKNWMWWTGMSLMIFGEVFNFVAYAFVDAILVTPLGALSVVVTTILSAIFLKERLSFVGKIGCFLCIVGSVIIVLNAPEQSAVSRIQDMQRYVISPGFLTYAGIIIVGSVFTAFWVGPRYGKKSMLVYLSICSWVGGLSVVATQGLGAAIITQIGGEAQFNQWFLYVLLVFVIATLLTEIIYLNKALNLFNAALVTPTYYVYFTSATIITSAILFRGFKGTAFTISTVIMGFLVICSGVVLLQLAKSSKDVPDTAIFKGDLDQVRTIAEQEEPEYEPRADTIRGSGALLRVISQRRTQREADEAKTLYSESMEPIREDEPVEWDGLRRRKTVIGDAPGPGSLKRTKTIHPPLGMSKFPDESLSDADSDDVHPGFFPHFGRRSTRKSRSSRSGSARHASPSPVPMTGIHISDKQPDGRAESHEHVYGLPPGLRRSADGADDTAYHPPSDHVHWSHSVEDRAHAPTPPPHRSSGHAPATRRAFSFQKVFHRQKSDSGLSGRSSPHPAPEALEEVRPKSRTGHAISGLLGAHSSSHLARINTEEERLGLVKGDSSSHAKDPTYLDSSPVASPDRPLMQSHQARQDRESGLRTTRTQRDSEDDDWQVTSGPASTSGRSESPAVVGRDFGVRSASENSSEGMKSPVGNPGMSLAPHQQAAGQRSAGPSSGRTTPRRGYQRGRYVESDDDDDDFNDTAGLGNLGPMQRSRDAL</sequence>
<feature type="transmembrane region" description="Helical" evidence="6">
    <location>
        <begin position="173"/>
        <end position="191"/>
    </location>
</feature>
<feature type="transmembrane region" description="Helical" evidence="6">
    <location>
        <begin position="34"/>
        <end position="53"/>
    </location>
</feature>
<organism evidence="7 8">
    <name type="scientific">Elsinoe australis</name>
    <dbReference type="NCBI Taxonomy" id="40998"/>
    <lineage>
        <taxon>Eukaryota</taxon>
        <taxon>Fungi</taxon>
        <taxon>Dikarya</taxon>
        <taxon>Ascomycota</taxon>
        <taxon>Pezizomycotina</taxon>
        <taxon>Dothideomycetes</taxon>
        <taxon>Dothideomycetidae</taxon>
        <taxon>Myriangiales</taxon>
        <taxon>Elsinoaceae</taxon>
        <taxon>Elsinoe</taxon>
    </lineage>
</organism>
<feature type="region of interest" description="Disordered" evidence="5">
    <location>
        <begin position="562"/>
        <end position="782"/>
    </location>
</feature>
<reference evidence="7 8" key="1">
    <citation type="submission" date="2017-05" db="EMBL/GenBank/DDBJ databases">
        <title>Draft genome sequence of Elsinoe australis.</title>
        <authorList>
            <person name="Cheng Q."/>
        </authorList>
    </citation>
    <scope>NUCLEOTIDE SEQUENCE [LARGE SCALE GENOMIC DNA]</scope>
    <source>
        <strain evidence="7 8">NL1</strain>
    </source>
</reference>
<dbReference type="EMBL" id="NHZQ01000060">
    <property type="protein sequence ID" value="PSK56738.1"/>
    <property type="molecule type" value="Genomic_DNA"/>
</dbReference>
<dbReference type="Pfam" id="PF05653">
    <property type="entry name" value="Mg_trans_NIPA"/>
    <property type="match status" value="1"/>
</dbReference>
<dbReference type="STRING" id="40998.A0A2P8A8F4"/>
<feature type="transmembrane region" description="Helical" evidence="6">
    <location>
        <begin position="264"/>
        <end position="290"/>
    </location>
</feature>